<keyword evidence="3" id="KW-1185">Reference proteome</keyword>
<evidence type="ECO:0000313" key="3">
    <source>
        <dbReference type="Proteomes" id="UP001163046"/>
    </source>
</evidence>
<dbReference type="EMBL" id="MU827779">
    <property type="protein sequence ID" value="KAJ7339512.1"/>
    <property type="molecule type" value="Genomic_DNA"/>
</dbReference>
<name>A0A9W9YFM0_9CNID</name>
<dbReference type="Proteomes" id="UP001163046">
    <property type="component" value="Unassembled WGS sequence"/>
</dbReference>
<dbReference type="OrthoDB" id="10478670at2759"/>
<accession>A0A9W9YFM0</accession>
<evidence type="ECO:0000313" key="2">
    <source>
        <dbReference type="EMBL" id="KAJ7339512.1"/>
    </source>
</evidence>
<proteinExistence type="predicted"/>
<feature type="region of interest" description="Disordered" evidence="1">
    <location>
        <begin position="19"/>
        <end position="42"/>
    </location>
</feature>
<comment type="caution">
    <text evidence="2">The sequence shown here is derived from an EMBL/GenBank/DDBJ whole genome shotgun (WGS) entry which is preliminary data.</text>
</comment>
<evidence type="ECO:0000256" key="1">
    <source>
        <dbReference type="SAM" id="MobiDB-lite"/>
    </source>
</evidence>
<gene>
    <name evidence="2" type="ORF">OS493_005911</name>
</gene>
<sequence length="134" mass="15790">MFRGNRVKRFEVSSGTVDDQETVAVDETKGEEQKLSEEQRKQDSMYHSDYRFGLRLRVHYRINEEAVRCLLLVREEDPLILSCAGSFNEEGALSIWQRQREEETDEWLPCSIKHRFTEAADPLLRRKNTPPVFN</sequence>
<protein>
    <submittedName>
        <fullName evidence="2">Uncharacterized protein</fullName>
    </submittedName>
</protein>
<organism evidence="2 3">
    <name type="scientific">Desmophyllum pertusum</name>
    <dbReference type="NCBI Taxonomy" id="174260"/>
    <lineage>
        <taxon>Eukaryota</taxon>
        <taxon>Metazoa</taxon>
        <taxon>Cnidaria</taxon>
        <taxon>Anthozoa</taxon>
        <taxon>Hexacorallia</taxon>
        <taxon>Scleractinia</taxon>
        <taxon>Caryophylliina</taxon>
        <taxon>Caryophylliidae</taxon>
        <taxon>Desmophyllum</taxon>
    </lineage>
</organism>
<reference evidence="2" key="1">
    <citation type="submission" date="2023-01" db="EMBL/GenBank/DDBJ databases">
        <title>Genome assembly of the deep-sea coral Lophelia pertusa.</title>
        <authorList>
            <person name="Herrera S."/>
            <person name="Cordes E."/>
        </authorList>
    </citation>
    <scope>NUCLEOTIDE SEQUENCE</scope>
    <source>
        <strain evidence="2">USNM1676648</strain>
        <tissue evidence="2">Polyp</tissue>
    </source>
</reference>
<feature type="compositionally biased region" description="Basic and acidic residues" evidence="1">
    <location>
        <begin position="26"/>
        <end position="42"/>
    </location>
</feature>
<dbReference type="AlphaFoldDB" id="A0A9W9YFM0"/>